<dbReference type="FunFam" id="2.60.40.10:FF:000243">
    <property type="entry name" value="MAM domain-containing glycosylphosphatidylinositol anchor protein 1"/>
    <property type="match status" value="1"/>
</dbReference>
<dbReference type="CDD" id="cd00096">
    <property type="entry name" value="Ig"/>
    <property type="match status" value="2"/>
</dbReference>
<evidence type="ECO:0000259" key="12">
    <source>
        <dbReference type="PROSITE" id="PS50060"/>
    </source>
</evidence>
<dbReference type="GO" id="GO:0005886">
    <property type="term" value="C:plasma membrane"/>
    <property type="evidence" value="ECO:0007669"/>
    <property type="project" value="UniProtKB-SubCell"/>
</dbReference>
<evidence type="ECO:0000256" key="7">
    <source>
        <dbReference type="ARBA" id="ARBA00023157"/>
    </source>
</evidence>
<keyword evidence="5" id="KW-0677">Repeat</keyword>
<dbReference type="SUPFAM" id="SSF49265">
    <property type="entry name" value="Fibronectin type III"/>
    <property type="match status" value="1"/>
</dbReference>
<protein>
    <recommendedName>
        <fullName evidence="16">MAM domain containing glycosylphosphatidylinositol anchor 2a</fullName>
    </recommendedName>
</protein>
<dbReference type="GO" id="GO:0098552">
    <property type="term" value="C:side of membrane"/>
    <property type="evidence" value="ECO:0007669"/>
    <property type="project" value="UniProtKB-KW"/>
</dbReference>
<dbReference type="FunFam" id="2.60.40.10:FF:000165">
    <property type="entry name" value="MAM domain containing glycosylphosphatidylinositol anchor 2"/>
    <property type="match status" value="1"/>
</dbReference>
<dbReference type="PROSITE" id="PS50060">
    <property type="entry name" value="MAM_2"/>
    <property type="match status" value="1"/>
</dbReference>
<dbReference type="Ensembl" id="ENSDCDT00010030787.1">
    <property type="protein sequence ID" value="ENSDCDP00010024790.1"/>
    <property type="gene ID" value="ENSDCDG00010015296.1"/>
</dbReference>
<keyword evidence="3" id="KW-0336">GPI-anchor</keyword>
<dbReference type="Pfam" id="PF00629">
    <property type="entry name" value="MAM"/>
    <property type="match status" value="1"/>
</dbReference>
<feature type="domain" description="MAM" evidence="12">
    <location>
        <begin position="776"/>
        <end position="953"/>
    </location>
</feature>
<evidence type="ECO:0000256" key="9">
    <source>
        <dbReference type="ARBA" id="ARBA00023288"/>
    </source>
</evidence>
<evidence type="ECO:0000256" key="2">
    <source>
        <dbReference type="ARBA" id="ARBA00022475"/>
    </source>
</evidence>
<reference evidence="14 15" key="1">
    <citation type="submission" date="2020-06" db="EMBL/GenBank/DDBJ databases">
        <authorList>
            <consortium name="Wellcome Sanger Institute Data Sharing"/>
        </authorList>
    </citation>
    <scope>NUCLEOTIDE SEQUENCE [LARGE SCALE GENOMIC DNA]</scope>
</reference>
<dbReference type="Pfam" id="PF13927">
    <property type="entry name" value="Ig_3"/>
    <property type="match status" value="4"/>
</dbReference>
<keyword evidence="2" id="KW-1003">Cell membrane</keyword>
<dbReference type="CDD" id="cd06263">
    <property type="entry name" value="MAM"/>
    <property type="match status" value="1"/>
</dbReference>
<evidence type="ECO:0000256" key="1">
    <source>
        <dbReference type="ARBA" id="ARBA00004609"/>
    </source>
</evidence>
<dbReference type="SUPFAM" id="SSF49899">
    <property type="entry name" value="Concanavalin A-like lectins/glucanases"/>
    <property type="match status" value="1"/>
</dbReference>
<sequence>GSVWSSQLVRSICICIVFLSVLASSGELLTLFLSKGCSASCYELLPNHLPLLSPASPSVRIIHLGHACNVEEERYTERVYTIREGETLELTCLVTGHPRPQIRWTKTAGSASDRFQDSSVFNETLRISQIQRHQGGRYYCKAENGLGSPAIKSIRVDVYYLDDPIITVHQSIGEAKEQFYYERTVFLRCAANSNPPVRYSWRRGREFLSQGSDKGVEIYEPFFTQGETKILKLKNLRPQDYANYTCIASVRNVCGIPDKSVLFRLTNRTASPTIKLLVEDPIVANPGQTVTLVCITSGGEPTPTLTWVRNAEGLPKNSVLKGGTLTLRSITVEDSGVFSCVASNNVGNPAKKSTNIIVRALKKGRFWITPDPYHNDDNIQIGREVKISCQVEAMPPEELQFSWLKNGRPLRSSERMVITQTDPDVAPGTTNLDIIDLKFTDFGTYTCMASLKNGGIQEISIDVNISSTTVPPNLTVPRGKSPLVTQEGDTVDLQCLVSGKPKPIILWSRADKEAPMPDGSMQTESYDGVLRFVNVSREMSGSYRCQTSQYNGFNVKPREAIIELIVQYPPVVEPVYTEIRQALGRAFSLTCSVLRAHPSRVLKYEWKLGTRLLTVGQFDTRDETEYHVRALNREGFGEYTCDITNEAGAGRCTFLVTGKAYPPEFYYDTYTALWQNKPRVYGFKLQWTQMNPNAVDRIMAYRLGIKQTGQQRWWEQDITMDGVIQKGELITYNLTELIKPESYQVRLTPITRLGEGDSAERIIRYSAPVNPHWSKFHCSFDDEAICMFTQEKTDNFDWTRHSAATRDTKYTPNTGPSSDFAGSKQGFYMYIETSRPRVEGDKAQLLSPSFNVAPKNPYGTVTANPTYCFSFYYHMYGKHIGMLNIYLRQKGQTGPDSSIWTLKGNQGDRWKQAKVNIHPTSSFQIVLEGVRGPGIEGDIAIDNVDIEEGECQNPPPNSNLMSSALPVSKHIWPLCLTMLLVLFSCRR</sequence>
<dbReference type="InterPro" id="IPR036116">
    <property type="entry name" value="FN3_sf"/>
</dbReference>
<dbReference type="InterPro" id="IPR003598">
    <property type="entry name" value="Ig_sub2"/>
</dbReference>
<feature type="domain" description="Ig-like" evidence="13">
    <location>
        <begin position="57"/>
        <end position="157"/>
    </location>
</feature>
<reference evidence="14" key="3">
    <citation type="submission" date="2025-09" db="UniProtKB">
        <authorList>
            <consortium name="Ensembl"/>
        </authorList>
    </citation>
    <scope>IDENTIFICATION</scope>
</reference>
<feature type="domain" description="Ig-like" evidence="13">
    <location>
        <begin position="370"/>
        <end position="466"/>
    </location>
</feature>
<dbReference type="InterPro" id="IPR007110">
    <property type="entry name" value="Ig-like_dom"/>
</dbReference>
<evidence type="ECO:0000256" key="5">
    <source>
        <dbReference type="ARBA" id="ARBA00022737"/>
    </source>
</evidence>
<dbReference type="GO" id="GO:0050808">
    <property type="term" value="P:synapse organization"/>
    <property type="evidence" value="ECO:0007669"/>
    <property type="project" value="TreeGrafter"/>
</dbReference>
<name>A0AAY4BV24_9TELE</name>
<keyword evidence="9" id="KW-0449">Lipoprotein</keyword>
<dbReference type="Gene3D" id="2.60.120.200">
    <property type="match status" value="1"/>
</dbReference>
<gene>
    <name evidence="14" type="primary">mdga2a</name>
</gene>
<dbReference type="AlphaFoldDB" id="A0AAY4BV24"/>
<evidence type="ECO:0008006" key="16">
    <source>
        <dbReference type="Google" id="ProtNLM"/>
    </source>
</evidence>
<keyword evidence="15" id="KW-1185">Reference proteome</keyword>
<dbReference type="Gene3D" id="2.60.40.10">
    <property type="entry name" value="Immunoglobulins"/>
    <property type="match status" value="6"/>
</dbReference>
<dbReference type="SMART" id="SM00137">
    <property type="entry name" value="MAM"/>
    <property type="match status" value="1"/>
</dbReference>
<feature type="domain" description="Ig-like" evidence="13">
    <location>
        <begin position="164"/>
        <end position="249"/>
    </location>
</feature>
<dbReference type="GO" id="GO:0008046">
    <property type="term" value="F:axon guidance receptor activity"/>
    <property type="evidence" value="ECO:0007669"/>
    <property type="project" value="TreeGrafter"/>
</dbReference>
<dbReference type="GO" id="GO:0007156">
    <property type="term" value="P:homophilic cell adhesion via plasma membrane adhesion molecules"/>
    <property type="evidence" value="ECO:0007669"/>
    <property type="project" value="TreeGrafter"/>
</dbReference>
<dbReference type="PANTHER" id="PTHR45080">
    <property type="entry name" value="CONTACTIN 5"/>
    <property type="match status" value="1"/>
</dbReference>
<reference evidence="14" key="2">
    <citation type="submission" date="2025-08" db="UniProtKB">
        <authorList>
            <consortium name="Ensembl"/>
        </authorList>
    </citation>
    <scope>IDENTIFICATION</scope>
</reference>
<dbReference type="FunFam" id="2.60.40.10:FF:000240">
    <property type="entry name" value="MAM domain containing glycosylphosphatidylinositol anchor 1"/>
    <property type="match status" value="1"/>
</dbReference>
<dbReference type="GO" id="GO:0030424">
    <property type="term" value="C:axon"/>
    <property type="evidence" value="ECO:0007669"/>
    <property type="project" value="TreeGrafter"/>
</dbReference>
<dbReference type="GeneTree" id="ENSGT00940000155369"/>
<dbReference type="InterPro" id="IPR003599">
    <property type="entry name" value="Ig_sub"/>
</dbReference>
<evidence type="ECO:0000313" key="14">
    <source>
        <dbReference type="Ensembl" id="ENSDCDP00010024790.1"/>
    </source>
</evidence>
<evidence type="ECO:0000256" key="3">
    <source>
        <dbReference type="ARBA" id="ARBA00022622"/>
    </source>
</evidence>
<keyword evidence="6 11" id="KW-0472">Membrane</keyword>
<dbReference type="FunFam" id="2.60.40.10:FF:000262">
    <property type="entry name" value="MAM domain containing glycosylphosphatidylinositol anchor 1"/>
    <property type="match status" value="1"/>
</dbReference>
<feature type="domain" description="Ig-like" evidence="13">
    <location>
        <begin position="569"/>
        <end position="657"/>
    </location>
</feature>
<evidence type="ECO:0000313" key="15">
    <source>
        <dbReference type="Proteomes" id="UP000694580"/>
    </source>
</evidence>
<dbReference type="Pfam" id="PF07679">
    <property type="entry name" value="I-set"/>
    <property type="match status" value="1"/>
</dbReference>
<keyword evidence="7" id="KW-1015">Disulfide bond</keyword>
<keyword evidence="4" id="KW-0732">Signal</keyword>
<dbReference type="PANTHER" id="PTHR45080:SF35">
    <property type="entry name" value="MAM DOMAIN-CONTAINING GLYCOSYLPHOSPHATIDYLINOSITOL ANCHOR 2"/>
    <property type="match status" value="1"/>
</dbReference>
<feature type="domain" description="Ig-like" evidence="13">
    <location>
        <begin position="472"/>
        <end position="563"/>
    </location>
</feature>
<keyword evidence="11" id="KW-1133">Transmembrane helix</keyword>
<accession>A0AAY4BV24</accession>
<feature type="domain" description="Ig-like" evidence="13">
    <location>
        <begin position="272"/>
        <end position="358"/>
    </location>
</feature>
<dbReference type="FunFam" id="2.60.40.10:FF:000303">
    <property type="entry name" value="MAM domain containing glycosylphosphatidylinositol anchor 1"/>
    <property type="match status" value="1"/>
</dbReference>
<evidence type="ECO:0000256" key="10">
    <source>
        <dbReference type="ARBA" id="ARBA00023319"/>
    </source>
</evidence>
<dbReference type="SUPFAM" id="SSF48726">
    <property type="entry name" value="Immunoglobulin"/>
    <property type="match status" value="6"/>
</dbReference>
<evidence type="ECO:0000259" key="13">
    <source>
        <dbReference type="PROSITE" id="PS50835"/>
    </source>
</evidence>
<dbReference type="FunFam" id="2.60.120.200:FF:000019">
    <property type="entry name" value="MAM domain containing glycosylphosphatidylinositol anchor 2"/>
    <property type="match status" value="1"/>
</dbReference>
<keyword evidence="8" id="KW-0325">Glycoprotein</keyword>
<dbReference type="SMART" id="SM00408">
    <property type="entry name" value="IGc2"/>
    <property type="match status" value="5"/>
</dbReference>
<organism evidence="14 15">
    <name type="scientific">Denticeps clupeoides</name>
    <name type="common">denticle herring</name>
    <dbReference type="NCBI Taxonomy" id="299321"/>
    <lineage>
        <taxon>Eukaryota</taxon>
        <taxon>Metazoa</taxon>
        <taxon>Chordata</taxon>
        <taxon>Craniata</taxon>
        <taxon>Vertebrata</taxon>
        <taxon>Euteleostomi</taxon>
        <taxon>Actinopterygii</taxon>
        <taxon>Neopterygii</taxon>
        <taxon>Teleostei</taxon>
        <taxon>Clupei</taxon>
        <taxon>Clupeiformes</taxon>
        <taxon>Denticipitoidei</taxon>
        <taxon>Denticipitidae</taxon>
        <taxon>Denticeps</taxon>
    </lineage>
</organism>
<comment type="subcellular location">
    <subcellularLocation>
        <location evidence="1">Cell membrane</location>
        <topology evidence="1">Lipid-anchor</topology>
        <topology evidence="1">GPI-anchor</topology>
    </subcellularLocation>
</comment>
<evidence type="ECO:0000256" key="4">
    <source>
        <dbReference type="ARBA" id="ARBA00022729"/>
    </source>
</evidence>
<keyword evidence="11" id="KW-0812">Transmembrane</keyword>
<evidence type="ECO:0000256" key="6">
    <source>
        <dbReference type="ARBA" id="ARBA00023136"/>
    </source>
</evidence>
<keyword evidence="10" id="KW-0393">Immunoglobulin domain</keyword>
<dbReference type="InterPro" id="IPR013098">
    <property type="entry name" value="Ig_I-set"/>
</dbReference>
<dbReference type="InterPro" id="IPR036179">
    <property type="entry name" value="Ig-like_dom_sf"/>
</dbReference>
<dbReference type="InterPro" id="IPR013783">
    <property type="entry name" value="Ig-like_fold"/>
</dbReference>
<evidence type="ECO:0000256" key="8">
    <source>
        <dbReference type="ARBA" id="ARBA00023180"/>
    </source>
</evidence>
<dbReference type="PROSITE" id="PS50835">
    <property type="entry name" value="IG_LIKE"/>
    <property type="match status" value="6"/>
</dbReference>
<dbReference type="Proteomes" id="UP000694580">
    <property type="component" value="Chromosome 1"/>
</dbReference>
<dbReference type="GO" id="GO:0043025">
    <property type="term" value="C:neuronal cell body"/>
    <property type="evidence" value="ECO:0007669"/>
    <property type="project" value="TreeGrafter"/>
</dbReference>
<dbReference type="InterPro" id="IPR050958">
    <property type="entry name" value="Cell_Adh-Cytoskel_Orgn"/>
</dbReference>
<evidence type="ECO:0000256" key="11">
    <source>
        <dbReference type="SAM" id="Phobius"/>
    </source>
</evidence>
<dbReference type="InterPro" id="IPR013320">
    <property type="entry name" value="ConA-like_dom_sf"/>
</dbReference>
<dbReference type="InterPro" id="IPR000998">
    <property type="entry name" value="MAM_dom"/>
</dbReference>
<proteinExistence type="predicted"/>
<feature type="transmembrane region" description="Helical" evidence="11">
    <location>
        <begin position="12"/>
        <end position="33"/>
    </location>
</feature>
<dbReference type="SMART" id="SM00409">
    <property type="entry name" value="IG"/>
    <property type="match status" value="6"/>
</dbReference>